<accession>A0A8J2KBT8</accession>
<feature type="region of interest" description="Disordered" evidence="1">
    <location>
        <begin position="100"/>
        <end position="129"/>
    </location>
</feature>
<organism evidence="2 3">
    <name type="scientific">Allacma fusca</name>
    <dbReference type="NCBI Taxonomy" id="39272"/>
    <lineage>
        <taxon>Eukaryota</taxon>
        <taxon>Metazoa</taxon>
        <taxon>Ecdysozoa</taxon>
        <taxon>Arthropoda</taxon>
        <taxon>Hexapoda</taxon>
        <taxon>Collembola</taxon>
        <taxon>Symphypleona</taxon>
        <taxon>Sminthuridae</taxon>
        <taxon>Allacma</taxon>
    </lineage>
</organism>
<keyword evidence="3" id="KW-1185">Reference proteome</keyword>
<name>A0A8J2KBT8_9HEXA</name>
<protein>
    <submittedName>
        <fullName evidence="2">Uncharacterized protein</fullName>
    </submittedName>
</protein>
<dbReference type="AlphaFoldDB" id="A0A8J2KBT8"/>
<dbReference type="EMBL" id="CAJVCH010237443">
    <property type="protein sequence ID" value="CAG7732789.1"/>
    <property type="molecule type" value="Genomic_DNA"/>
</dbReference>
<evidence type="ECO:0000256" key="1">
    <source>
        <dbReference type="SAM" id="MobiDB-lite"/>
    </source>
</evidence>
<dbReference type="Proteomes" id="UP000708208">
    <property type="component" value="Unassembled WGS sequence"/>
</dbReference>
<gene>
    <name evidence="2" type="ORF">AFUS01_LOCUS21277</name>
</gene>
<sequence>PSPIASVKIPVQAVNKYVRSDSSDEFETDVNIWRNSAVRESFRGFCQELLESSSNASSQDGLNEGQSSLGSSHEKIIIHVPQSQKQSIPCQAINEGVIEFEDDEDVDEDDRCCSSGLSLNDRPETPSQRNNSIEYISVLDNVQVG</sequence>
<proteinExistence type="predicted"/>
<evidence type="ECO:0000313" key="2">
    <source>
        <dbReference type="EMBL" id="CAG7732789.1"/>
    </source>
</evidence>
<feature type="compositionally biased region" description="Polar residues" evidence="1">
    <location>
        <begin position="52"/>
        <end position="71"/>
    </location>
</feature>
<feature type="region of interest" description="Disordered" evidence="1">
    <location>
        <begin position="52"/>
        <end position="74"/>
    </location>
</feature>
<feature type="compositionally biased region" description="Acidic residues" evidence="1">
    <location>
        <begin position="100"/>
        <end position="110"/>
    </location>
</feature>
<feature type="non-terminal residue" evidence="2">
    <location>
        <position position="145"/>
    </location>
</feature>
<comment type="caution">
    <text evidence="2">The sequence shown here is derived from an EMBL/GenBank/DDBJ whole genome shotgun (WGS) entry which is preliminary data.</text>
</comment>
<reference evidence="2" key="1">
    <citation type="submission" date="2021-06" db="EMBL/GenBank/DDBJ databases">
        <authorList>
            <person name="Hodson N. C."/>
            <person name="Mongue J. A."/>
            <person name="Jaron S. K."/>
        </authorList>
    </citation>
    <scope>NUCLEOTIDE SEQUENCE</scope>
</reference>
<evidence type="ECO:0000313" key="3">
    <source>
        <dbReference type="Proteomes" id="UP000708208"/>
    </source>
</evidence>